<feature type="signal peptide" evidence="11">
    <location>
        <begin position="1"/>
        <end position="25"/>
    </location>
</feature>
<keyword evidence="8" id="KW-0449">Lipoprotein</keyword>
<evidence type="ECO:0000256" key="7">
    <source>
        <dbReference type="ARBA" id="ARBA00023180"/>
    </source>
</evidence>
<sequence length="218" mass="22646">MNCFQMALISLTFLIIISSLNLINGQISSSSCTSSMISSTFTPCANIITGSTNNGLVPSSTCCESLRSLISTNMDCACLMMSSNSPFYQILAMSLSQACNIINGASVQCKVSNSPLPAPGPSVIGTNSPTLPSSAPTPLSPQDSKTLAVDDKHIYENLQLADAGGLAPSSAPMEAEAPSKTSRIIPVLTPLPHSASSPSYYFFLPSALFIGIAIVLVC</sequence>
<feature type="domain" description="Bifunctional inhibitor/plant lipid transfer protein/seed storage helical" evidence="12">
    <location>
        <begin position="21"/>
        <end position="109"/>
    </location>
</feature>
<dbReference type="SUPFAM" id="SSF47699">
    <property type="entry name" value="Bifunctional inhibitor/lipid-transfer protein/seed storage 2S albumin"/>
    <property type="match status" value="1"/>
</dbReference>
<keyword evidence="5 11" id="KW-0732">Signal</keyword>
<evidence type="ECO:0000256" key="10">
    <source>
        <dbReference type="SAM" id="Phobius"/>
    </source>
</evidence>
<dbReference type="Proteomes" id="UP001058974">
    <property type="component" value="Chromosome 3"/>
</dbReference>
<evidence type="ECO:0000256" key="6">
    <source>
        <dbReference type="ARBA" id="ARBA00023157"/>
    </source>
</evidence>
<keyword evidence="3" id="KW-1003">Cell membrane</keyword>
<evidence type="ECO:0000313" key="13">
    <source>
        <dbReference type="EMBL" id="KAI5426653.1"/>
    </source>
</evidence>
<reference evidence="13 14" key="1">
    <citation type="journal article" date="2022" name="Nat. Genet.">
        <title>Improved pea reference genome and pan-genome highlight genomic features and evolutionary characteristics.</title>
        <authorList>
            <person name="Yang T."/>
            <person name="Liu R."/>
            <person name="Luo Y."/>
            <person name="Hu S."/>
            <person name="Wang D."/>
            <person name="Wang C."/>
            <person name="Pandey M.K."/>
            <person name="Ge S."/>
            <person name="Xu Q."/>
            <person name="Li N."/>
            <person name="Li G."/>
            <person name="Huang Y."/>
            <person name="Saxena R.K."/>
            <person name="Ji Y."/>
            <person name="Li M."/>
            <person name="Yan X."/>
            <person name="He Y."/>
            <person name="Liu Y."/>
            <person name="Wang X."/>
            <person name="Xiang C."/>
            <person name="Varshney R.K."/>
            <person name="Ding H."/>
            <person name="Gao S."/>
            <person name="Zong X."/>
        </authorList>
    </citation>
    <scope>NUCLEOTIDE SEQUENCE [LARGE SCALE GENOMIC DNA]</scope>
    <source>
        <strain evidence="13 14">cv. Zhongwan 6</strain>
    </source>
</reference>
<proteinExistence type="inferred from homology"/>
<dbReference type="EMBL" id="JAMSHJ010000003">
    <property type="protein sequence ID" value="KAI5426653.1"/>
    <property type="molecule type" value="Genomic_DNA"/>
</dbReference>
<evidence type="ECO:0000256" key="5">
    <source>
        <dbReference type="ARBA" id="ARBA00022729"/>
    </source>
</evidence>
<dbReference type="CDD" id="cd00010">
    <property type="entry name" value="AAI_LTSS"/>
    <property type="match status" value="1"/>
</dbReference>
<dbReference type="Pfam" id="PF14368">
    <property type="entry name" value="LTP_2"/>
    <property type="match status" value="1"/>
</dbReference>
<evidence type="ECO:0000313" key="14">
    <source>
        <dbReference type="Proteomes" id="UP001058974"/>
    </source>
</evidence>
<name>A0A9D5AYD5_PEA</name>
<comment type="subcellular location">
    <subcellularLocation>
        <location evidence="1">Cell membrane</location>
        <topology evidence="1">Lipid-anchor</topology>
        <topology evidence="1">GPI-anchor</topology>
    </subcellularLocation>
</comment>
<evidence type="ECO:0000256" key="3">
    <source>
        <dbReference type="ARBA" id="ARBA00022475"/>
    </source>
</evidence>
<evidence type="ECO:0000256" key="8">
    <source>
        <dbReference type="ARBA" id="ARBA00023288"/>
    </source>
</evidence>
<keyword evidence="7" id="KW-0325">Glycoprotein</keyword>
<gene>
    <name evidence="13" type="ORF">KIW84_032181</name>
</gene>
<evidence type="ECO:0000256" key="4">
    <source>
        <dbReference type="ARBA" id="ARBA00022622"/>
    </source>
</evidence>
<dbReference type="InterPro" id="IPR016140">
    <property type="entry name" value="Bifunc_inhib/LTP/seed_store"/>
</dbReference>
<dbReference type="PANTHER" id="PTHR33044">
    <property type="entry name" value="BIFUNCTIONAL INHIBITOR/LIPID-TRANSFER PROTEIN/SEED STORAGE 2S ALBUMIN SUPERFAMILY PROTEIN-RELATED"/>
    <property type="match status" value="1"/>
</dbReference>
<comment type="caution">
    <text evidence="13">The sequence shown here is derived from an EMBL/GenBank/DDBJ whole genome shotgun (WGS) entry which is preliminary data.</text>
</comment>
<evidence type="ECO:0000256" key="1">
    <source>
        <dbReference type="ARBA" id="ARBA00004609"/>
    </source>
</evidence>
<evidence type="ECO:0000259" key="12">
    <source>
        <dbReference type="Pfam" id="PF14368"/>
    </source>
</evidence>
<keyword evidence="14" id="KW-1185">Reference proteome</keyword>
<keyword evidence="6" id="KW-1015">Disulfide bond</keyword>
<dbReference type="InterPro" id="IPR036312">
    <property type="entry name" value="Bifun_inhib/LTP/seed_sf"/>
</dbReference>
<feature type="compositionally biased region" description="Low complexity" evidence="9">
    <location>
        <begin position="128"/>
        <end position="141"/>
    </location>
</feature>
<dbReference type="GO" id="GO:0005886">
    <property type="term" value="C:plasma membrane"/>
    <property type="evidence" value="ECO:0007669"/>
    <property type="project" value="UniProtKB-SubCell"/>
</dbReference>
<evidence type="ECO:0000256" key="11">
    <source>
        <dbReference type="SAM" id="SignalP"/>
    </source>
</evidence>
<evidence type="ECO:0000256" key="9">
    <source>
        <dbReference type="SAM" id="MobiDB-lite"/>
    </source>
</evidence>
<dbReference type="Gene3D" id="1.10.110.10">
    <property type="entry name" value="Plant lipid-transfer and hydrophobic proteins"/>
    <property type="match status" value="1"/>
</dbReference>
<keyword evidence="10" id="KW-1133">Transmembrane helix</keyword>
<feature type="chain" id="PRO_5039327257" description="Bifunctional inhibitor/plant lipid transfer protein/seed storage helical domain-containing protein" evidence="11">
    <location>
        <begin position="26"/>
        <end position="218"/>
    </location>
</feature>
<keyword evidence="10" id="KW-0472">Membrane</keyword>
<organism evidence="13 14">
    <name type="scientific">Pisum sativum</name>
    <name type="common">Garden pea</name>
    <name type="synonym">Lathyrus oleraceus</name>
    <dbReference type="NCBI Taxonomy" id="3888"/>
    <lineage>
        <taxon>Eukaryota</taxon>
        <taxon>Viridiplantae</taxon>
        <taxon>Streptophyta</taxon>
        <taxon>Embryophyta</taxon>
        <taxon>Tracheophyta</taxon>
        <taxon>Spermatophyta</taxon>
        <taxon>Magnoliopsida</taxon>
        <taxon>eudicotyledons</taxon>
        <taxon>Gunneridae</taxon>
        <taxon>Pentapetalae</taxon>
        <taxon>rosids</taxon>
        <taxon>fabids</taxon>
        <taxon>Fabales</taxon>
        <taxon>Fabaceae</taxon>
        <taxon>Papilionoideae</taxon>
        <taxon>50 kb inversion clade</taxon>
        <taxon>NPAAA clade</taxon>
        <taxon>Hologalegina</taxon>
        <taxon>IRL clade</taxon>
        <taxon>Fabeae</taxon>
        <taxon>Lathyrus</taxon>
    </lineage>
</organism>
<evidence type="ECO:0000256" key="2">
    <source>
        <dbReference type="ARBA" id="ARBA00009748"/>
    </source>
</evidence>
<dbReference type="GO" id="GO:0098552">
    <property type="term" value="C:side of membrane"/>
    <property type="evidence" value="ECO:0007669"/>
    <property type="project" value="UniProtKB-KW"/>
</dbReference>
<comment type="similarity">
    <text evidence="2">Belongs to the plant LTP family.</text>
</comment>
<accession>A0A9D5AYD5</accession>
<dbReference type="AlphaFoldDB" id="A0A9D5AYD5"/>
<feature type="region of interest" description="Disordered" evidence="9">
    <location>
        <begin position="121"/>
        <end position="145"/>
    </location>
</feature>
<keyword evidence="10" id="KW-0812">Transmembrane</keyword>
<dbReference type="InterPro" id="IPR043325">
    <property type="entry name" value="LTSS"/>
</dbReference>
<protein>
    <recommendedName>
        <fullName evidence="12">Bifunctional inhibitor/plant lipid transfer protein/seed storage helical domain-containing protein</fullName>
    </recommendedName>
</protein>
<feature type="transmembrane region" description="Helical" evidence="10">
    <location>
        <begin position="200"/>
        <end position="217"/>
    </location>
</feature>
<keyword evidence="4" id="KW-0336">GPI-anchor</keyword>
<dbReference type="Gramene" id="Psat03G0218100-T1">
    <property type="protein sequence ID" value="KAI5426653.1"/>
    <property type="gene ID" value="KIW84_032181"/>
</dbReference>